<dbReference type="GO" id="GO:0032259">
    <property type="term" value="P:methylation"/>
    <property type="evidence" value="ECO:0007669"/>
    <property type="project" value="UniProtKB-KW"/>
</dbReference>
<gene>
    <name evidence="1" type="ORF">FKW44_012582</name>
</gene>
<dbReference type="InterPro" id="IPR052709">
    <property type="entry name" value="Transposase-MT_Hybrid"/>
</dbReference>
<dbReference type="GO" id="GO:0042800">
    <property type="term" value="F:histone H3K4 methyltransferase activity"/>
    <property type="evidence" value="ECO:0007669"/>
    <property type="project" value="TreeGrafter"/>
</dbReference>
<protein>
    <submittedName>
        <fullName evidence="1">Histone-lysine N-methyltransferase SETMAR</fullName>
    </submittedName>
</protein>
<keyword evidence="1" id="KW-0808">Transferase</keyword>
<evidence type="ECO:0000313" key="2">
    <source>
        <dbReference type="Proteomes" id="UP000595437"/>
    </source>
</evidence>
<dbReference type="GO" id="GO:0044547">
    <property type="term" value="F:DNA topoisomerase binding"/>
    <property type="evidence" value="ECO:0007669"/>
    <property type="project" value="TreeGrafter"/>
</dbReference>
<dbReference type="GO" id="GO:0035861">
    <property type="term" value="C:site of double-strand break"/>
    <property type="evidence" value="ECO:0007669"/>
    <property type="project" value="TreeGrafter"/>
</dbReference>
<dbReference type="InterPro" id="IPR001888">
    <property type="entry name" value="Transposase_1"/>
</dbReference>
<dbReference type="AlphaFoldDB" id="A0A7T8HJV7"/>
<proteinExistence type="predicted"/>
<keyword evidence="1" id="KW-0489">Methyltransferase</keyword>
<dbReference type="GO" id="GO:0015074">
    <property type="term" value="P:DNA integration"/>
    <property type="evidence" value="ECO:0007669"/>
    <property type="project" value="TreeGrafter"/>
</dbReference>
<dbReference type="GO" id="GO:0003690">
    <property type="term" value="F:double-stranded DNA binding"/>
    <property type="evidence" value="ECO:0007669"/>
    <property type="project" value="TreeGrafter"/>
</dbReference>
<dbReference type="GO" id="GO:0000729">
    <property type="term" value="P:DNA double-strand break processing"/>
    <property type="evidence" value="ECO:0007669"/>
    <property type="project" value="TreeGrafter"/>
</dbReference>
<dbReference type="EMBL" id="CP045897">
    <property type="protein sequence ID" value="QQP51269.1"/>
    <property type="molecule type" value="Genomic_DNA"/>
</dbReference>
<keyword evidence="2" id="KW-1185">Reference proteome</keyword>
<dbReference type="GO" id="GO:0031297">
    <property type="term" value="P:replication fork processing"/>
    <property type="evidence" value="ECO:0007669"/>
    <property type="project" value="TreeGrafter"/>
</dbReference>
<accession>A0A7T8HJV7</accession>
<dbReference type="OrthoDB" id="8024423at2759"/>
<dbReference type="PANTHER" id="PTHR46060">
    <property type="entry name" value="MARINER MOS1 TRANSPOSASE-LIKE PROTEIN"/>
    <property type="match status" value="1"/>
</dbReference>
<reference evidence="2" key="1">
    <citation type="submission" date="2021-01" db="EMBL/GenBank/DDBJ databases">
        <title>Caligus Genome Assembly.</title>
        <authorList>
            <person name="Gallardo-Escarate C."/>
        </authorList>
    </citation>
    <scope>NUCLEOTIDE SEQUENCE [LARGE SCALE GENOMIC DNA]</scope>
</reference>
<evidence type="ECO:0000313" key="1">
    <source>
        <dbReference type="EMBL" id="QQP51269.1"/>
    </source>
</evidence>
<dbReference type="GO" id="GO:0000793">
    <property type="term" value="C:condensed chromosome"/>
    <property type="evidence" value="ECO:0007669"/>
    <property type="project" value="TreeGrafter"/>
</dbReference>
<dbReference type="GO" id="GO:0006303">
    <property type="term" value="P:double-strand break repair via nonhomologous end joining"/>
    <property type="evidence" value="ECO:0007669"/>
    <property type="project" value="TreeGrafter"/>
</dbReference>
<dbReference type="InterPro" id="IPR036397">
    <property type="entry name" value="RNaseH_sf"/>
</dbReference>
<sequence>MVRKFLLCVWWDWQGFIYYELLPNGQTLNSNLYCQQLDRLKGAIAKKRLALVNRRGIVFHQDNARPHTSLVTRQKLWELG</sequence>
<dbReference type="GO" id="GO:0000014">
    <property type="term" value="F:single-stranded DNA endodeoxyribonuclease activity"/>
    <property type="evidence" value="ECO:0007669"/>
    <property type="project" value="TreeGrafter"/>
</dbReference>
<dbReference type="PANTHER" id="PTHR46060:SF2">
    <property type="entry name" value="HISTONE-LYSINE N-METHYLTRANSFERASE SETMAR"/>
    <property type="match status" value="1"/>
</dbReference>
<organism evidence="1 2">
    <name type="scientific">Caligus rogercresseyi</name>
    <name type="common">Sea louse</name>
    <dbReference type="NCBI Taxonomy" id="217165"/>
    <lineage>
        <taxon>Eukaryota</taxon>
        <taxon>Metazoa</taxon>
        <taxon>Ecdysozoa</taxon>
        <taxon>Arthropoda</taxon>
        <taxon>Crustacea</taxon>
        <taxon>Multicrustacea</taxon>
        <taxon>Hexanauplia</taxon>
        <taxon>Copepoda</taxon>
        <taxon>Siphonostomatoida</taxon>
        <taxon>Caligidae</taxon>
        <taxon>Caligus</taxon>
    </lineage>
</organism>
<dbReference type="GO" id="GO:0046975">
    <property type="term" value="F:histone H3K36 methyltransferase activity"/>
    <property type="evidence" value="ECO:0007669"/>
    <property type="project" value="TreeGrafter"/>
</dbReference>
<dbReference type="Gene3D" id="3.30.420.10">
    <property type="entry name" value="Ribonuclease H-like superfamily/Ribonuclease H"/>
    <property type="match status" value="1"/>
</dbReference>
<dbReference type="Proteomes" id="UP000595437">
    <property type="component" value="Chromosome 8"/>
</dbReference>
<dbReference type="GO" id="GO:0044774">
    <property type="term" value="P:mitotic DNA integrity checkpoint signaling"/>
    <property type="evidence" value="ECO:0007669"/>
    <property type="project" value="TreeGrafter"/>
</dbReference>
<dbReference type="Pfam" id="PF01359">
    <property type="entry name" value="Transposase_1"/>
    <property type="match status" value="1"/>
</dbReference>
<dbReference type="GO" id="GO:0003697">
    <property type="term" value="F:single-stranded DNA binding"/>
    <property type="evidence" value="ECO:0007669"/>
    <property type="project" value="TreeGrafter"/>
</dbReference>
<dbReference type="GO" id="GO:0005634">
    <property type="term" value="C:nucleus"/>
    <property type="evidence" value="ECO:0007669"/>
    <property type="project" value="TreeGrafter"/>
</dbReference>
<name>A0A7T8HJV7_CALRO</name>